<dbReference type="Proteomes" id="UP000024942">
    <property type="component" value="Unassembled WGS sequence"/>
</dbReference>
<evidence type="ECO:0000313" key="1">
    <source>
        <dbReference type="EMBL" id="KDA03062.1"/>
    </source>
</evidence>
<dbReference type="PATRIC" id="fig|1280953.3.peg.1580"/>
<dbReference type="Pfam" id="PF00577">
    <property type="entry name" value="Usher"/>
    <property type="match status" value="1"/>
</dbReference>
<dbReference type="AlphaFoldDB" id="A0A059G884"/>
<sequence>MVAASLSRTLGLRGFLSSTTDTFHIVETRLNGQVSPDPLMIVERDGIIWLPKAYLGQAGLKIPAGFEKVRGQDYVPVSAIGDAKVRFSPDHTRLDITCSTECYESNRLDLNSGAQPAYSAVTPGLFINYDLYSQFGDTGDSVAGFAETGLFTPWGTGLNDMFCISKPSNECIRLESNWTIDDPGSTRRLRLGDTVSDAGTWGIPVRFGGVRWGTDFSLSPDILTFPTPSLSGDATVPGTVSVLINATERFQGSLKPGPFTITDLPVVTGAGTAQAVVTDVLGRETIVTTQFYAAPQLLRPGLADYSLEAGWLREDFGLQSNHYSDPFLAGGYARGLTDTLTMGARAEISDDVYIAGLSATKSGTHFGVIETSAALSGSDGHTGSQFQLSHEYRSRSLTLGSTVTYASEAYKRIGEDGALPRTTARAFVGWNIDAIGAATLNWVKQDARTGKDYSAVGFGLNSRWKRASIAISALKATEPDDTFLASLRVSVPFGSDGTAASGLDYRNNNLGVEARFRRSAPRSGGLGYNIEMERDGIDRFAGGMVYRGAVGEASADVSDIEGRRAGRLGLRGGLAYFGSELVVAPAITDSMALVELNGEAGVRVYHDRQLAGVTDKRGRLVISDIRNHETNVVAFEPTDLPLTADFSKTEVTLVPGFRTGHRVEFGISHHADVIAHIVRPDGRPLETGTRLEDRVTGKSYVVGSDGRVFIPDADTLTHLTHESDTGTCVASLHGPAGQTNMAITDLGTITCQLVNQGAPV</sequence>
<evidence type="ECO:0000313" key="2">
    <source>
        <dbReference type="Proteomes" id="UP000024942"/>
    </source>
</evidence>
<accession>A0A059G884</accession>
<dbReference type="InterPro" id="IPR042186">
    <property type="entry name" value="FimD_plug_dom"/>
</dbReference>
<dbReference type="RefSeq" id="WP_035537235.1">
    <property type="nucleotide sequence ID" value="NZ_ARYL01000009.1"/>
</dbReference>
<comment type="caution">
    <text evidence="1">The sequence shown here is derived from an EMBL/GenBank/DDBJ whole genome shotgun (WGS) entry which is preliminary data.</text>
</comment>
<dbReference type="eggNOG" id="COG3188">
    <property type="taxonomic scope" value="Bacteria"/>
</dbReference>
<dbReference type="InterPro" id="IPR000015">
    <property type="entry name" value="Fimb_usher"/>
</dbReference>
<keyword evidence="2" id="KW-1185">Reference proteome</keyword>
<dbReference type="GO" id="GO:0009297">
    <property type="term" value="P:pilus assembly"/>
    <property type="evidence" value="ECO:0007669"/>
    <property type="project" value="InterPro"/>
</dbReference>
<organism evidence="1 2">
    <name type="scientific">Hyphomonas oceanitis SCH89</name>
    <dbReference type="NCBI Taxonomy" id="1280953"/>
    <lineage>
        <taxon>Bacteria</taxon>
        <taxon>Pseudomonadati</taxon>
        <taxon>Pseudomonadota</taxon>
        <taxon>Alphaproteobacteria</taxon>
        <taxon>Hyphomonadales</taxon>
        <taxon>Hyphomonadaceae</taxon>
        <taxon>Hyphomonas</taxon>
    </lineage>
</organism>
<proteinExistence type="predicted"/>
<dbReference type="GO" id="GO:0009279">
    <property type="term" value="C:cell outer membrane"/>
    <property type="evidence" value="ECO:0007669"/>
    <property type="project" value="TreeGrafter"/>
</dbReference>
<dbReference type="Gene3D" id="2.60.40.3110">
    <property type="match status" value="1"/>
</dbReference>
<dbReference type="STRING" id="1280953.HOC_07794"/>
<protein>
    <submittedName>
        <fullName evidence="1">Fimbrial biogenesis outer membrane usher protein</fullName>
    </submittedName>
</protein>
<name>A0A059G884_9PROT</name>
<dbReference type="OrthoDB" id="8587at2"/>
<dbReference type="GO" id="GO:0015473">
    <property type="term" value="F:fimbrial usher porin activity"/>
    <property type="evidence" value="ECO:0007669"/>
    <property type="project" value="InterPro"/>
</dbReference>
<gene>
    <name evidence="1" type="ORF">HOC_07794</name>
</gene>
<dbReference type="Gene3D" id="2.60.40.2610">
    <property type="entry name" value="Outer membrane usher protein FimD, plug domain"/>
    <property type="match status" value="1"/>
</dbReference>
<dbReference type="EMBL" id="ARYL01000009">
    <property type="protein sequence ID" value="KDA03062.1"/>
    <property type="molecule type" value="Genomic_DNA"/>
</dbReference>
<reference evidence="1 2" key="1">
    <citation type="journal article" date="2014" name="Antonie Van Leeuwenhoek">
        <title>Hyphomonas beringensis sp. nov. and Hyphomonas chukchiensis sp. nov., isolated from surface seawater of the Bering Sea and Chukchi Sea.</title>
        <authorList>
            <person name="Li C."/>
            <person name="Lai Q."/>
            <person name="Li G."/>
            <person name="Dong C."/>
            <person name="Wang J."/>
            <person name="Liao Y."/>
            <person name="Shao Z."/>
        </authorList>
    </citation>
    <scope>NUCLEOTIDE SEQUENCE [LARGE SCALE GENOMIC DNA]</scope>
    <source>
        <strain evidence="1 2">SCH89</strain>
    </source>
</reference>
<dbReference type="PANTHER" id="PTHR30451">
    <property type="entry name" value="OUTER MEMBRANE USHER PROTEIN"/>
    <property type="match status" value="1"/>
</dbReference>
<dbReference type="PANTHER" id="PTHR30451:SF5">
    <property type="entry name" value="SLR0019 PROTEIN"/>
    <property type="match status" value="1"/>
</dbReference>